<reference evidence="1 2" key="1">
    <citation type="journal article" date="2021" name="Int. J. Syst. Evol. Microbiol.">
        <title>Faecalibacter bovis sp. nov., isolated from cow faeces.</title>
        <authorList>
            <person name="Li F."/>
            <person name="Zhao W."/>
            <person name="Hong Q."/>
            <person name="Shao Q."/>
            <person name="Song J."/>
            <person name="Yang S."/>
        </authorList>
    </citation>
    <scope>NUCLEOTIDE SEQUENCE [LARGE SCALE GENOMIC DNA]</scope>
    <source>
        <strain evidence="1 2">ZY171143</strain>
    </source>
</reference>
<accession>A0ABX7XDS7</accession>
<dbReference type="EMBL" id="CP072842">
    <property type="protein sequence ID" value="QTV06037.1"/>
    <property type="molecule type" value="Genomic_DNA"/>
</dbReference>
<name>A0ABX7XDS7_9FLAO</name>
<gene>
    <name evidence="1" type="ORF">J9309_01430</name>
</gene>
<evidence type="ECO:0000313" key="1">
    <source>
        <dbReference type="EMBL" id="QTV06037.1"/>
    </source>
</evidence>
<sequence length="143" mass="17208">MIGKKFILTSDFFEGQIIYTFTINGNLKNIDWDYEAVKDKNTLNFFYDNIPKNVDYITKWVNTKTDKFFVQEIPTDLSFDRFWSDYDYKVGKKKMAENCWKKMTTEDKVKALLYISKLKDIKRKEGSDMPYPTTYLNQRYFDV</sequence>
<protein>
    <submittedName>
        <fullName evidence="1">Uncharacterized protein</fullName>
    </submittedName>
</protein>
<proteinExistence type="predicted"/>
<evidence type="ECO:0000313" key="2">
    <source>
        <dbReference type="Proteomes" id="UP000672011"/>
    </source>
</evidence>
<keyword evidence="2" id="KW-1185">Reference proteome</keyword>
<organism evidence="1 2">
    <name type="scientific">Faecalibacter bovis</name>
    <dbReference type="NCBI Taxonomy" id="2898187"/>
    <lineage>
        <taxon>Bacteria</taxon>
        <taxon>Pseudomonadati</taxon>
        <taxon>Bacteroidota</taxon>
        <taxon>Flavobacteriia</taxon>
        <taxon>Flavobacteriales</taxon>
        <taxon>Weeksellaceae</taxon>
        <taxon>Faecalibacter</taxon>
    </lineage>
</organism>
<dbReference type="Proteomes" id="UP000672011">
    <property type="component" value="Chromosome"/>
</dbReference>
<reference evidence="2" key="2">
    <citation type="submission" date="2021-04" db="EMBL/GenBank/DDBJ databases">
        <title>Taxonomy of Flavobacteriaceae bacterium ZY171143.</title>
        <authorList>
            <person name="Li F."/>
        </authorList>
    </citation>
    <scope>NUCLEOTIDE SEQUENCE [LARGE SCALE GENOMIC DNA]</scope>
    <source>
        <strain evidence="2">ZY171143</strain>
    </source>
</reference>
<dbReference type="RefSeq" id="WP_230476677.1">
    <property type="nucleotide sequence ID" value="NZ_CP072842.1"/>
</dbReference>